<dbReference type="Proteomes" id="UP000499080">
    <property type="component" value="Unassembled WGS sequence"/>
</dbReference>
<dbReference type="AlphaFoldDB" id="A0A4Y2RZM0"/>
<evidence type="ECO:0000313" key="3">
    <source>
        <dbReference type="Proteomes" id="UP000499080"/>
    </source>
</evidence>
<sequence length="177" mass="20660">MNICISLLIKKKGYANFYKLLNQLQCHNHIFVEYALHVYHNLLNAGKDYGIRNVGYYALRFLRIEKFIPFWAEELDSHTTPFEVGRGFKVRMQYALHVYHNLLNAGKDYGIRNVGYYALRFLRIEKFIPFWAEELDSHTTPFEVGRGFKVRMQFNLTVEKSVKLGVPSAGTVCRKGS</sequence>
<keyword evidence="2" id="KW-0670">Pyruvate</keyword>
<dbReference type="PANTHER" id="PTHR43757">
    <property type="entry name" value="AMINOMETHYLTRANSFERASE"/>
    <property type="match status" value="1"/>
</dbReference>
<gene>
    <name evidence="2" type="primary">PDPR_5</name>
    <name evidence="2" type="ORF">AVEN_51234_1</name>
</gene>
<dbReference type="GO" id="GO:0005739">
    <property type="term" value="C:mitochondrion"/>
    <property type="evidence" value="ECO:0007669"/>
    <property type="project" value="TreeGrafter"/>
</dbReference>
<protein>
    <submittedName>
        <fullName evidence="2">Pyruvate dehydrogenase phosphatase regulatory subunit, mitochondrial</fullName>
    </submittedName>
</protein>
<dbReference type="InterPro" id="IPR027266">
    <property type="entry name" value="TrmE/GcvT-like"/>
</dbReference>
<dbReference type="SUPFAM" id="SSF103025">
    <property type="entry name" value="Folate-binding domain"/>
    <property type="match status" value="2"/>
</dbReference>
<proteinExistence type="predicted"/>
<dbReference type="PANTHER" id="PTHR43757:SF15">
    <property type="entry name" value="PYRUVATE DEHYDROGENASE PHOSPHATASE REGULATORY SUBUNIT, MITOCHONDRIAL-LIKE"/>
    <property type="match status" value="1"/>
</dbReference>
<dbReference type="InterPro" id="IPR006222">
    <property type="entry name" value="GCVT_N"/>
</dbReference>
<dbReference type="InterPro" id="IPR028896">
    <property type="entry name" value="GcvT/YgfZ/DmdA"/>
</dbReference>
<name>A0A4Y2RZM0_ARAVE</name>
<dbReference type="Pfam" id="PF01571">
    <property type="entry name" value="GCV_T"/>
    <property type="match status" value="1"/>
</dbReference>
<dbReference type="EMBL" id="BGPR01148230">
    <property type="protein sequence ID" value="GBN80410.1"/>
    <property type="molecule type" value="Genomic_DNA"/>
</dbReference>
<evidence type="ECO:0000313" key="2">
    <source>
        <dbReference type="EMBL" id="GBN80410.1"/>
    </source>
</evidence>
<keyword evidence="3" id="KW-1185">Reference proteome</keyword>
<dbReference type="Gene3D" id="3.30.1360.120">
    <property type="entry name" value="Probable tRNA modification gtpase trme, domain 1"/>
    <property type="match status" value="2"/>
</dbReference>
<comment type="caution">
    <text evidence="2">The sequence shown here is derived from an EMBL/GenBank/DDBJ whole genome shotgun (WGS) entry which is preliminary data.</text>
</comment>
<accession>A0A4Y2RZM0</accession>
<organism evidence="2 3">
    <name type="scientific">Araneus ventricosus</name>
    <name type="common">Orbweaver spider</name>
    <name type="synonym">Epeira ventricosa</name>
    <dbReference type="NCBI Taxonomy" id="182803"/>
    <lineage>
        <taxon>Eukaryota</taxon>
        <taxon>Metazoa</taxon>
        <taxon>Ecdysozoa</taxon>
        <taxon>Arthropoda</taxon>
        <taxon>Chelicerata</taxon>
        <taxon>Arachnida</taxon>
        <taxon>Araneae</taxon>
        <taxon>Araneomorphae</taxon>
        <taxon>Entelegynae</taxon>
        <taxon>Araneoidea</taxon>
        <taxon>Araneidae</taxon>
        <taxon>Araneus</taxon>
    </lineage>
</organism>
<dbReference type="Gene3D" id="3.30.70.1400">
    <property type="entry name" value="Aminomethyltransferase beta-barrel domains"/>
    <property type="match status" value="2"/>
</dbReference>
<feature type="domain" description="GCVT N-terminal" evidence="1">
    <location>
        <begin position="90"/>
        <end position="152"/>
    </location>
</feature>
<dbReference type="OrthoDB" id="429143at2759"/>
<evidence type="ECO:0000259" key="1">
    <source>
        <dbReference type="Pfam" id="PF01571"/>
    </source>
</evidence>
<reference evidence="2 3" key="1">
    <citation type="journal article" date="2019" name="Sci. Rep.">
        <title>Orb-weaving spider Araneus ventricosus genome elucidates the spidroin gene catalogue.</title>
        <authorList>
            <person name="Kono N."/>
            <person name="Nakamura H."/>
            <person name="Ohtoshi R."/>
            <person name="Moran D.A.P."/>
            <person name="Shinohara A."/>
            <person name="Yoshida Y."/>
            <person name="Fujiwara M."/>
            <person name="Mori M."/>
            <person name="Tomita M."/>
            <person name="Arakawa K."/>
        </authorList>
    </citation>
    <scope>NUCLEOTIDE SEQUENCE [LARGE SCALE GENOMIC DNA]</scope>
</reference>